<dbReference type="Pfam" id="PF04800">
    <property type="entry name" value="NDUS4"/>
    <property type="match status" value="1"/>
</dbReference>
<evidence type="ECO:0000313" key="8">
    <source>
        <dbReference type="Proteomes" id="UP000199759"/>
    </source>
</evidence>
<dbReference type="PANTHER" id="PTHR12219:SF8">
    <property type="entry name" value="NADH DEHYDROGENASE [UBIQUINONE] IRON-SULFUR PROTEIN 4, MITOCHONDRIAL"/>
    <property type="match status" value="1"/>
</dbReference>
<gene>
    <name evidence="7" type="ORF">SAMN04488568_103138</name>
</gene>
<keyword evidence="2" id="KW-0813">Transport</keyword>
<sequence length="101" mass="11735">MFAKIYQPARNAMQSGRALSKHWFLEFTPEMAERPDPLMGWTSSTDMRAQVRLSFDSQEAAVAYARQQGIPYQVTTPQKAKRYVKSYSDNFSTNRKQPWSH</sequence>
<dbReference type="GO" id="GO:0022900">
    <property type="term" value="P:electron transport chain"/>
    <property type="evidence" value="ECO:0007669"/>
    <property type="project" value="InterPro"/>
</dbReference>
<dbReference type="RefSeq" id="WP_091767290.1">
    <property type="nucleotide sequence ID" value="NZ_FNHG01000003.1"/>
</dbReference>
<keyword evidence="6" id="KW-0472">Membrane</keyword>
<organism evidence="7 8">
    <name type="scientific">Maricaulis salignorans</name>
    <dbReference type="NCBI Taxonomy" id="144026"/>
    <lineage>
        <taxon>Bacteria</taxon>
        <taxon>Pseudomonadati</taxon>
        <taxon>Pseudomonadota</taxon>
        <taxon>Alphaproteobacteria</taxon>
        <taxon>Maricaulales</taxon>
        <taxon>Maricaulaceae</taxon>
        <taxon>Maricaulis</taxon>
    </lineage>
</organism>
<reference evidence="7 8" key="1">
    <citation type="submission" date="2016-10" db="EMBL/GenBank/DDBJ databases">
        <authorList>
            <person name="de Groot N.N."/>
        </authorList>
    </citation>
    <scope>NUCLEOTIDE SEQUENCE [LARGE SCALE GENOMIC DNA]</scope>
    <source>
        <strain evidence="7 8">DSM 16077</strain>
    </source>
</reference>
<evidence type="ECO:0000256" key="3">
    <source>
        <dbReference type="ARBA" id="ARBA00022660"/>
    </source>
</evidence>
<evidence type="ECO:0000313" key="7">
    <source>
        <dbReference type="EMBL" id="SDL94829.1"/>
    </source>
</evidence>
<dbReference type="Proteomes" id="UP000199759">
    <property type="component" value="Unassembled WGS sequence"/>
</dbReference>
<evidence type="ECO:0000256" key="4">
    <source>
        <dbReference type="ARBA" id="ARBA00022946"/>
    </source>
</evidence>
<keyword evidence="4" id="KW-0809">Transit peptide</keyword>
<comment type="subcellular location">
    <subcellularLocation>
        <location evidence="1">Membrane</location>
    </subcellularLocation>
</comment>
<evidence type="ECO:0000256" key="5">
    <source>
        <dbReference type="ARBA" id="ARBA00022982"/>
    </source>
</evidence>
<accession>A0A1G9P7V0</accession>
<dbReference type="PANTHER" id="PTHR12219">
    <property type="entry name" value="NADH-UBIQUINONE OXIDOREDUCTASE"/>
    <property type="match status" value="1"/>
</dbReference>
<dbReference type="AlphaFoldDB" id="A0A1G9P7V0"/>
<dbReference type="InterPro" id="IPR006885">
    <property type="entry name" value="NADH_UbQ_FeS_4_mit-like"/>
</dbReference>
<keyword evidence="5" id="KW-0249">Electron transport</keyword>
<evidence type="ECO:0000256" key="6">
    <source>
        <dbReference type="ARBA" id="ARBA00023136"/>
    </source>
</evidence>
<dbReference type="EMBL" id="FNHG01000003">
    <property type="protein sequence ID" value="SDL94829.1"/>
    <property type="molecule type" value="Genomic_DNA"/>
</dbReference>
<name>A0A1G9P7V0_9PROT</name>
<dbReference type="InterPro" id="IPR038532">
    <property type="entry name" value="NDUFS4-like_sf"/>
</dbReference>
<dbReference type="OrthoDB" id="9799572at2"/>
<evidence type="ECO:0000256" key="2">
    <source>
        <dbReference type="ARBA" id="ARBA00022448"/>
    </source>
</evidence>
<proteinExistence type="predicted"/>
<evidence type="ECO:0000256" key="1">
    <source>
        <dbReference type="ARBA" id="ARBA00004370"/>
    </source>
</evidence>
<dbReference type="GO" id="GO:0016020">
    <property type="term" value="C:membrane"/>
    <property type="evidence" value="ECO:0007669"/>
    <property type="project" value="UniProtKB-SubCell"/>
</dbReference>
<dbReference type="Gene3D" id="3.30.160.190">
    <property type="entry name" value="atu1810 like domain"/>
    <property type="match status" value="1"/>
</dbReference>
<keyword evidence="3" id="KW-0679">Respiratory chain</keyword>
<dbReference type="STRING" id="144026.SAMN04488568_103138"/>
<protein>
    <submittedName>
        <fullName evidence="7">ETC complex I subunit conserved region</fullName>
    </submittedName>
</protein>
<keyword evidence="8" id="KW-1185">Reference proteome</keyword>